<sequence length="121" mass="13283">MPSSTIILISSWTALITLSTLPLLYQAVDIKPSDVTCPVFATCLQPAVSLDPTGHMMLCQKRFTCDQKHSHACLAMTRVTHGVCRDGHQFTINPCSNPHARTRFPPCPRTFIAGDSSSARR</sequence>
<evidence type="ECO:0000313" key="2">
    <source>
        <dbReference type="EMBL" id="KNF02664.1"/>
    </source>
</evidence>
<reference evidence="3" key="1">
    <citation type="submission" date="2014-03" db="EMBL/GenBank/DDBJ databases">
        <title>The Genome Sequence of Puccinia striiformis f. sp. tritici PST-78.</title>
        <authorList>
            <consortium name="The Broad Institute Genome Sequencing Platform"/>
            <person name="Cuomo C."/>
            <person name="Hulbert S."/>
            <person name="Chen X."/>
            <person name="Walker B."/>
            <person name="Young S.K."/>
            <person name="Zeng Q."/>
            <person name="Gargeya S."/>
            <person name="Fitzgerald M."/>
            <person name="Haas B."/>
            <person name="Abouelleil A."/>
            <person name="Alvarado L."/>
            <person name="Arachchi H.M."/>
            <person name="Berlin A.M."/>
            <person name="Chapman S.B."/>
            <person name="Goldberg J."/>
            <person name="Griggs A."/>
            <person name="Gujja S."/>
            <person name="Hansen M."/>
            <person name="Howarth C."/>
            <person name="Imamovic A."/>
            <person name="Larimer J."/>
            <person name="McCowan C."/>
            <person name="Montmayeur A."/>
            <person name="Murphy C."/>
            <person name="Neiman D."/>
            <person name="Pearson M."/>
            <person name="Priest M."/>
            <person name="Roberts A."/>
            <person name="Saif S."/>
            <person name="Shea T."/>
            <person name="Sisk P."/>
            <person name="Sykes S."/>
            <person name="Wortman J."/>
            <person name="Nusbaum C."/>
            <person name="Birren B."/>
        </authorList>
    </citation>
    <scope>NUCLEOTIDE SEQUENCE [LARGE SCALE GENOMIC DNA]</scope>
    <source>
        <strain evidence="3">race PST-78</strain>
    </source>
</reference>
<keyword evidence="3" id="KW-1185">Reference proteome</keyword>
<evidence type="ECO:0000313" key="3">
    <source>
        <dbReference type="Proteomes" id="UP000054564"/>
    </source>
</evidence>
<accession>A0A0L0VTQ4</accession>
<evidence type="ECO:0000256" key="1">
    <source>
        <dbReference type="SAM" id="SignalP"/>
    </source>
</evidence>
<dbReference type="EMBL" id="AJIL01000022">
    <property type="protein sequence ID" value="KNF02664.1"/>
    <property type="molecule type" value="Genomic_DNA"/>
</dbReference>
<organism evidence="2 3">
    <name type="scientific">Puccinia striiformis f. sp. tritici PST-78</name>
    <dbReference type="NCBI Taxonomy" id="1165861"/>
    <lineage>
        <taxon>Eukaryota</taxon>
        <taxon>Fungi</taxon>
        <taxon>Dikarya</taxon>
        <taxon>Basidiomycota</taxon>
        <taxon>Pucciniomycotina</taxon>
        <taxon>Pucciniomycetes</taxon>
        <taxon>Pucciniales</taxon>
        <taxon>Pucciniaceae</taxon>
        <taxon>Puccinia</taxon>
    </lineage>
</organism>
<comment type="caution">
    <text evidence="2">The sequence shown here is derived from an EMBL/GenBank/DDBJ whole genome shotgun (WGS) entry which is preliminary data.</text>
</comment>
<feature type="signal peptide" evidence="1">
    <location>
        <begin position="1"/>
        <end position="27"/>
    </location>
</feature>
<name>A0A0L0VTQ4_9BASI</name>
<dbReference type="AlphaFoldDB" id="A0A0L0VTQ4"/>
<gene>
    <name evidence="2" type="ORF">PSTG_04262</name>
</gene>
<feature type="chain" id="PRO_5005550589" evidence="1">
    <location>
        <begin position="28"/>
        <end position="121"/>
    </location>
</feature>
<proteinExistence type="predicted"/>
<keyword evidence="1" id="KW-0732">Signal</keyword>
<protein>
    <submittedName>
        <fullName evidence="2">Uncharacterized protein</fullName>
    </submittedName>
</protein>
<dbReference type="Proteomes" id="UP000054564">
    <property type="component" value="Unassembled WGS sequence"/>
</dbReference>